<feature type="chain" id="PRO_5041999544" evidence="2">
    <location>
        <begin position="23"/>
        <end position="250"/>
    </location>
</feature>
<evidence type="ECO:0000313" key="4">
    <source>
        <dbReference type="Proteomes" id="UP001201980"/>
    </source>
</evidence>
<feature type="transmembrane region" description="Helical" evidence="1">
    <location>
        <begin position="207"/>
        <end position="233"/>
    </location>
</feature>
<proteinExistence type="predicted"/>
<dbReference type="InterPro" id="IPR019433">
    <property type="entry name" value="GPI_ManTrfase_II_coact_Pga1"/>
</dbReference>
<dbReference type="GO" id="GO:0000030">
    <property type="term" value="F:mannosyltransferase activity"/>
    <property type="evidence" value="ECO:0007669"/>
    <property type="project" value="TreeGrafter"/>
</dbReference>
<evidence type="ECO:0000256" key="1">
    <source>
        <dbReference type="SAM" id="Phobius"/>
    </source>
</evidence>
<evidence type="ECO:0000256" key="2">
    <source>
        <dbReference type="SAM" id="SignalP"/>
    </source>
</evidence>
<keyword evidence="2" id="KW-0732">Signal</keyword>
<evidence type="ECO:0000313" key="3">
    <source>
        <dbReference type="EMBL" id="KAJ2906255.1"/>
    </source>
</evidence>
<dbReference type="GO" id="GO:0031501">
    <property type="term" value="C:mannosyltransferase complex"/>
    <property type="evidence" value="ECO:0007669"/>
    <property type="project" value="TreeGrafter"/>
</dbReference>
<comment type="caution">
    <text evidence="3">The sequence shown here is derived from an EMBL/GenBank/DDBJ whole genome shotgun (WGS) entry which is preliminary data.</text>
</comment>
<keyword evidence="4" id="KW-1185">Reference proteome</keyword>
<protein>
    <submittedName>
        <fullName evidence="3">Uncharacterized protein</fullName>
    </submittedName>
</protein>
<organism evidence="3 4">
    <name type="scientific">Zalerion maritima</name>
    <dbReference type="NCBI Taxonomy" id="339359"/>
    <lineage>
        <taxon>Eukaryota</taxon>
        <taxon>Fungi</taxon>
        <taxon>Dikarya</taxon>
        <taxon>Ascomycota</taxon>
        <taxon>Pezizomycotina</taxon>
        <taxon>Sordariomycetes</taxon>
        <taxon>Lulworthiomycetidae</taxon>
        <taxon>Lulworthiales</taxon>
        <taxon>Lulworthiaceae</taxon>
        <taxon>Zalerion</taxon>
    </lineage>
</organism>
<dbReference type="PANTHER" id="PTHR28022:SF1">
    <property type="entry name" value="GPI MANNOSYLTRANSFERASE 2 SUBUNIT PGA1"/>
    <property type="match status" value="1"/>
</dbReference>
<feature type="signal peptide" evidence="2">
    <location>
        <begin position="1"/>
        <end position="22"/>
    </location>
</feature>
<dbReference type="Proteomes" id="UP001201980">
    <property type="component" value="Unassembled WGS sequence"/>
</dbReference>
<accession>A0AAD5RX83</accession>
<dbReference type="AlphaFoldDB" id="A0AAD5RX83"/>
<keyword evidence="1" id="KW-1133">Transmembrane helix</keyword>
<dbReference type="PANTHER" id="PTHR28022">
    <property type="entry name" value="GPI MANNOSYLTRANSFERASE 2 SUBUNIT PGA1"/>
    <property type="match status" value="1"/>
</dbReference>
<keyword evidence="1" id="KW-0812">Transmembrane</keyword>
<dbReference type="GO" id="GO:0006506">
    <property type="term" value="P:GPI anchor biosynthetic process"/>
    <property type="evidence" value="ECO:0007669"/>
    <property type="project" value="TreeGrafter"/>
</dbReference>
<dbReference type="EMBL" id="JAKWBI020000016">
    <property type="protein sequence ID" value="KAJ2906255.1"/>
    <property type="molecule type" value="Genomic_DNA"/>
</dbReference>
<gene>
    <name evidence="3" type="ORF">MKZ38_002334</name>
</gene>
<keyword evidence="1" id="KW-0472">Membrane</keyword>
<reference evidence="3" key="1">
    <citation type="submission" date="2022-07" db="EMBL/GenBank/DDBJ databases">
        <title>Draft genome sequence of Zalerion maritima ATCC 34329, a (micro)plastics degrading marine fungus.</title>
        <authorList>
            <person name="Paco A."/>
            <person name="Goncalves M.F.M."/>
            <person name="Rocha-Santos T.A.P."/>
            <person name="Alves A."/>
        </authorList>
    </citation>
    <scope>NUCLEOTIDE SEQUENCE</scope>
    <source>
        <strain evidence="3">ATCC 34329</strain>
    </source>
</reference>
<dbReference type="GO" id="GO:0005789">
    <property type="term" value="C:endoplasmic reticulum membrane"/>
    <property type="evidence" value="ECO:0007669"/>
    <property type="project" value="TreeGrafter"/>
</dbReference>
<name>A0AAD5RX83_9PEZI</name>
<sequence length="250" mass="26754">MQFHVPSLLLISISNLIPPSLANTEKVIISAPPSSVSPSILPPPLRSLIVGIPILQHNDEDWSIRHHIPAAFPTTSHPDGIPSWYLLADLNPGQGYEIRICWAATQPTEFKLSTHTSQEVLDDASLRGSLVAFSDGCKSSLGLSTHELPEESSEADVTDSSKSALLLQILSAADYVSANATLMSDVPPVFVDVILDPHVIPGVPRSLVPTIACVVVVAIGSFFVAPTLSSWLARIAAVKPRGNDHVKKEQ</sequence>